<keyword evidence="1" id="KW-0472">Membrane</keyword>
<protein>
    <submittedName>
        <fullName evidence="2">Uncharacterized protein</fullName>
    </submittedName>
</protein>
<evidence type="ECO:0000313" key="2">
    <source>
        <dbReference type="EMBL" id="RJR26825.1"/>
    </source>
</evidence>
<proteinExistence type="predicted"/>
<dbReference type="AlphaFoldDB" id="A0A3A4ZC33"/>
<keyword evidence="1" id="KW-1133">Transmembrane helix</keyword>
<feature type="transmembrane region" description="Helical" evidence="1">
    <location>
        <begin position="112"/>
        <end position="136"/>
    </location>
</feature>
<dbReference type="EMBL" id="QZJF01000017">
    <property type="protein sequence ID" value="RJR26825.1"/>
    <property type="molecule type" value="Genomic_DNA"/>
</dbReference>
<keyword evidence="1" id="KW-0812">Transmembrane</keyword>
<organism evidence="2 3">
    <name type="scientific">candidate division WWE3 bacterium</name>
    <dbReference type="NCBI Taxonomy" id="2053526"/>
    <lineage>
        <taxon>Bacteria</taxon>
        <taxon>Katanobacteria</taxon>
    </lineage>
</organism>
<evidence type="ECO:0000313" key="3">
    <source>
        <dbReference type="Proteomes" id="UP000265540"/>
    </source>
</evidence>
<name>A0A3A4ZC33_UNCKA</name>
<accession>A0A3A4ZC33</accession>
<comment type="caution">
    <text evidence="2">The sequence shown here is derived from an EMBL/GenBank/DDBJ whole genome shotgun (WGS) entry which is preliminary data.</text>
</comment>
<feature type="transmembrane region" description="Helical" evidence="1">
    <location>
        <begin position="58"/>
        <end position="80"/>
    </location>
</feature>
<sequence length="138" mass="16236">MFLSLFAVSKIRRNSNECEFIWWWAFPIGAFVWEDVFVLGLLHAGMAGLALYLGRPEIWIVFFLIFWLIRSVGETLYFFLQQFIQPRHHPHYIDSHFVVIRKLFGNISEQKCFIIMQVTMQSITVLSAIGLVLIFFSN</sequence>
<gene>
    <name evidence="2" type="ORF">C4561_03530</name>
</gene>
<feature type="transmembrane region" description="Helical" evidence="1">
    <location>
        <begin position="21"/>
        <end position="52"/>
    </location>
</feature>
<dbReference type="Proteomes" id="UP000265540">
    <property type="component" value="Unassembled WGS sequence"/>
</dbReference>
<reference evidence="2 3" key="1">
    <citation type="journal article" date="2017" name="ISME J.">
        <title>Energy and carbon metabolisms in a deep terrestrial subsurface fluid microbial community.</title>
        <authorList>
            <person name="Momper L."/>
            <person name="Jungbluth S.P."/>
            <person name="Lee M.D."/>
            <person name="Amend J.P."/>
        </authorList>
    </citation>
    <scope>NUCLEOTIDE SEQUENCE [LARGE SCALE GENOMIC DNA]</scope>
    <source>
        <strain evidence="2">SURF_46</strain>
    </source>
</reference>
<evidence type="ECO:0000256" key="1">
    <source>
        <dbReference type="SAM" id="Phobius"/>
    </source>
</evidence>